<dbReference type="Pfam" id="PF07727">
    <property type="entry name" value="RVT_2"/>
    <property type="match status" value="1"/>
</dbReference>
<dbReference type="PANTHER" id="PTHR11439">
    <property type="entry name" value="GAG-POL-RELATED RETROTRANSPOSON"/>
    <property type="match status" value="1"/>
</dbReference>
<dbReference type="SUPFAM" id="SSF56672">
    <property type="entry name" value="DNA/RNA polymerases"/>
    <property type="match status" value="1"/>
</dbReference>
<dbReference type="PANTHER" id="PTHR11439:SF498">
    <property type="entry name" value="DNAK FAMILY PROTEIN"/>
    <property type="match status" value="1"/>
</dbReference>
<dbReference type="AlphaFoldDB" id="A0A2I4F9J8"/>
<sequence length="338" mass="38207">MVTVRTLLAIAAVKNWSLIQLDVNNAFLLGDLLEEVYMTHPRVDYSLFTRSNGDSFIAHLVYVDDILIASNDSHAVDNLKLLLDTKFKLKDLGQLKYIGLEVAWSPQSISLCQCKYALEILQDAGFLGANPISFLMEQNLKRSKDTGALLSDPTVFKKLIGRLLYLTIIRPDLTFSVHRLSQFMDKPHEPHLKVACRILQYVKSTSGHDLFFPTNSSLQIKAFIDSDWGSCPDTRRSVTGYCVFLGDSLVPWKSKKQQTVSRSSAEAEYRSMTTTTCEIVWLLTLLSDFQVSHSNNVHLFCDNTTALHIAVNPVFYGRTKHIELDFHFVRDKLQAGVI</sequence>
<name>A0A2I4F9J8_JUGRE</name>
<dbReference type="CDD" id="cd09272">
    <property type="entry name" value="RNase_HI_RT_Ty1"/>
    <property type="match status" value="1"/>
</dbReference>
<accession>A0A2I4F9J8</accession>
<proteinExistence type="predicted"/>
<keyword evidence="2" id="KW-1185">Reference proteome</keyword>
<dbReference type="RefSeq" id="XP_018828321.2">
    <property type="nucleotide sequence ID" value="XM_018972776.2"/>
</dbReference>
<dbReference type="KEGG" id="jre:108996759"/>
<dbReference type="STRING" id="51240.A0A2I4F9J8"/>
<dbReference type="InterPro" id="IPR043502">
    <property type="entry name" value="DNA/RNA_pol_sf"/>
</dbReference>
<gene>
    <name evidence="3" type="primary">LOC108996759</name>
</gene>
<dbReference type="Proteomes" id="UP000235220">
    <property type="component" value="Chromosome 10"/>
</dbReference>
<protein>
    <submittedName>
        <fullName evidence="3">Uncharacterized mitochondrial protein AtMg00810-like</fullName>
    </submittedName>
</protein>
<feature type="domain" description="Reverse transcriptase Ty1/copia-type" evidence="1">
    <location>
        <begin position="45"/>
        <end position="134"/>
    </location>
</feature>
<evidence type="ECO:0000259" key="1">
    <source>
        <dbReference type="Pfam" id="PF07727"/>
    </source>
</evidence>
<dbReference type="InterPro" id="IPR013103">
    <property type="entry name" value="RVT_2"/>
</dbReference>
<dbReference type="OrthoDB" id="414945at2759"/>
<dbReference type="GeneID" id="108996759"/>
<evidence type="ECO:0000313" key="3">
    <source>
        <dbReference type="RefSeq" id="XP_018828321.2"/>
    </source>
</evidence>
<evidence type="ECO:0000313" key="2">
    <source>
        <dbReference type="Proteomes" id="UP000235220"/>
    </source>
</evidence>
<organism evidence="2 3">
    <name type="scientific">Juglans regia</name>
    <name type="common">English walnut</name>
    <dbReference type="NCBI Taxonomy" id="51240"/>
    <lineage>
        <taxon>Eukaryota</taxon>
        <taxon>Viridiplantae</taxon>
        <taxon>Streptophyta</taxon>
        <taxon>Embryophyta</taxon>
        <taxon>Tracheophyta</taxon>
        <taxon>Spermatophyta</taxon>
        <taxon>Magnoliopsida</taxon>
        <taxon>eudicotyledons</taxon>
        <taxon>Gunneridae</taxon>
        <taxon>Pentapetalae</taxon>
        <taxon>rosids</taxon>
        <taxon>fabids</taxon>
        <taxon>Fagales</taxon>
        <taxon>Juglandaceae</taxon>
        <taxon>Juglans</taxon>
    </lineage>
</organism>
<reference evidence="3" key="1">
    <citation type="submission" date="2025-08" db="UniProtKB">
        <authorList>
            <consortium name="RefSeq"/>
        </authorList>
    </citation>
    <scope>IDENTIFICATION</scope>
    <source>
        <tissue evidence="3">Leaves</tissue>
    </source>
</reference>
<dbReference type="Gramene" id="Jr10_08770_p1">
    <property type="protein sequence ID" value="cds.Jr10_08770_p1"/>
    <property type="gene ID" value="Jr10_08770"/>
</dbReference>